<feature type="domain" description="RNase H type-1" evidence="1">
    <location>
        <begin position="36"/>
        <end position="120"/>
    </location>
</feature>
<comment type="caution">
    <text evidence="2">The sequence shown here is derived from an EMBL/GenBank/DDBJ whole genome shotgun (WGS) entry which is preliminary data.</text>
</comment>
<evidence type="ECO:0000313" key="2">
    <source>
        <dbReference type="EMBL" id="KAK9002804.1"/>
    </source>
</evidence>
<dbReference type="PANTHER" id="PTHR47723">
    <property type="entry name" value="OS05G0353850 PROTEIN"/>
    <property type="match status" value="1"/>
</dbReference>
<dbReference type="PANTHER" id="PTHR47723:SF19">
    <property type="entry name" value="POLYNUCLEOTIDYL TRANSFERASE, RIBONUCLEASE H-LIKE SUPERFAMILY PROTEIN"/>
    <property type="match status" value="1"/>
</dbReference>
<sequence>MQHALTKTMGSTMSDARPRIGISRWLPHCLDWIKLNTAGAVSIGSSKASCGEVIRDHTSYWILGFSKFIGVYSALEAELWGIYIGLSLAYELGYRRLEVELDNLNAINLAKGLSVKQNSPTIVLYIHESCGQS</sequence>
<accession>A0ABR2QQ59</accession>
<dbReference type="Proteomes" id="UP001396334">
    <property type="component" value="Unassembled WGS sequence"/>
</dbReference>
<dbReference type="CDD" id="cd06222">
    <property type="entry name" value="RNase_H_like"/>
    <property type="match status" value="1"/>
</dbReference>
<proteinExistence type="predicted"/>
<dbReference type="Gene3D" id="3.30.420.10">
    <property type="entry name" value="Ribonuclease H-like superfamily/Ribonuclease H"/>
    <property type="match status" value="1"/>
</dbReference>
<dbReference type="Pfam" id="PF13456">
    <property type="entry name" value="RVT_3"/>
    <property type="match status" value="1"/>
</dbReference>
<gene>
    <name evidence="2" type="ORF">V6N11_060384</name>
</gene>
<protein>
    <recommendedName>
        <fullName evidence="1">RNase H type-1 domain-containing protein</fullName>
    </recommendedName>
</protein>
<dbReference type="InterPro" id="IPR012337">
    <property type="entry name" value="RNaseH-like_sf"/>
</dbReference>
<dbReference type="SUPFAM" id="SSF53098">
    <property type="entry name" value="Ribonuclease H-like"/>
    <property type="match status" value="1"/>
</dbReference>
<organism evidence="2 3">
    <name type="scientific">Hibiscus sabdariffa</name>
    <name type="common">roselle</name>
    <dbReference type="NCBI Taxonomy" id="183260"/>
    <lineage>
        <taxon>Eukaryota</taxon>
        <taxon>Viridiplantae</taxon>
        <taxon>Streptophyta</taxon>
        <taxon>Embryophyta</taxon>
        <taxon>Tracheophyta</taxon>
        <taxon>Spermatophyta</taxon>
        <taxon>Magnoliopsida</taxon>
        <taxon>eudicotyledons</taxon>
        <taxon>Gunneridae</taxon>
        <taxon>Pentapetalae</taxon>
        <taxon>rosids</taxon>
        <taxon>malvids</taxon>
        <taxon>Malvales</taxon>
        <taxon>Malvaceae</taxon>
        <taxon>Malvoideae</taxon>
        <taxon>Hibiscus</taxon>
    </lineage>
</organism>
<dbReference type="InterPro" id="IPR036397">
    <property type="entry name" value="RNaseH_sf"/>
</dbReference>
<dbReference type="InterPro" id="IPR053151">
    <property type="entry name" value="RNase_H-like"/>
</dbReference>
<dbReference type="InterPro" id="IPR044730">
    <property type="entry name" value="RNase_H-like_dom_plant"/>
</dbReference>
<name>A0ABR2QQ59_9ROSI</name>
<dbReference type="InterPro" id="IPR002156">
    <property type="entry name" value="RNaseH_domain"/>
</dbReference>
<dbReference type="EMBL" id="JBBPBN010000034">
    <property type="protein sequence ID" value="KAK9002804.1"/>
    <property type="molecule type" value="Genomic_DNA"/>
</dbReference>
<evidence type="ECO:0000259" key="1">
    <source>
        <dbReference type="Pfam" id="PF13456"/>
    </source>
</evidence>
<reference evidence="2 3" key="1">
    <citation type="journal article" date="2024" name="G3 (Bethesda)">
        <title>Genome assembly of Hibiscus sabdariffa L. provides insights into metabolisms of medicinal natural products.</title>
        <authorList>
            <person name="Kim T."/>
        </authorList>
    </citation>
    <scope>NUCLEOTIDE SEQUENCE [LARGE SCALE GENOMIC DNA]</scope>
    <source>
        <strain evidence="2">TK-2024</strain>
        <tissue evidence="2">Old leaves</tissue>
    </source>
</reference>
<evidence type="ECO:0000313" key="3">
    <source>
        <dbReference type="Proteomes" id="UP001396334"/>
    </source>
</evidence>
<keyword evidence="3" id="KW-1185">Reference proteome</keyword>